<feature type="region of interest" description="Disordered" evidence="1">
    <location>
        <begin position="133"/>
        <end position="157"/>
    </location>
</feature>
<feature type="region of interest" description="Disordered" evidence="1">
    <location>
        <begin position="1"/>
        <end position="34"/>
    </location>
</feature>
<keyword evidence="3" id="KW-1185">Reference proteome</keyword>
<evidence type="ECO:0000313" key="3">
    <source>
        <dbReference type="Proteomes" id="UP000265520"/>
    </source>
</evidence>
<proteinExistence type="predicted"/>
<feature type="region of interest" description="Disordered" evidence="1">
    <location>
        <begin position="229"/>
        <end position="278"/>
    </location>
</feature>
<protein>
    <submittedName>
        <fullName evidence="2">Uncharacterized protein</fullName>
    </submittedName>
</protein>
<comment type="caution">
    <text evidence="2">The sequence shown here is derived from an EMBL/GenBank/DDBJ whole genome shotgun (WGS) entry which is preliminary data.</text>
</comment>
<name>A0A392N7L3_9FABA</name>
<feature type="compositionally biased region" description="Polar residues" evidence="1">
    <location>
        <begin position="229"/>
        <end position="238"/>
    </location>
</feature>
<gene>
    <name evidence="2" type="ORF">A2U01_0016542</name>
</gene>
<reference evidence="2 3" key="1">
    <citation type="journal article" date="2018" name="Front. Plant Sci.">
        <title>Red Clover (Trifolium pratense) and Zigzag Clover (T. medium) - A Picture of Genomic Similarities and Differences.</title>
        <authorList>
            <person name="Dluhosova J."/>
            <person name="Istvanek J."/>
            <person name="Nedelnik J."/>
            <person name="Repkova J."/>
        </authorList>
    </citation>
    <scope>NUCLEOTIDE SEQUENCE [LARGE SCALE GENOMIC DNA]</scope>
    <source>
        <strain evidence="3">cv. 10/8</strain>
        <tissue evidence="2">Leaf</tissue>
    </source>
</reference>
<dbReference type="EMBL" id="LXQA010030131">
    <property type="protein sequence ID" value="MCH95563.1"/>
    <property type="molecule type" value="Genomic_DNA"/>
</dbReference>
<accession>A0A392N7L3</accession>
<feature type="non-terminal residue" evidence="2">
    <location>
        <position position="1"/>
    </location>
</feature>
<dbReference type="Proteomes" id="UP000265520">
    <property type="component" value="Unassembled WGS sequence"/>
</dbReference>
<dbReference type="AlphaFoldDB" id="A0A392N7L3"/>
<sequence>VNGSEFSEEEEEEEEEEGWSMAAEEEGERESVGEEENLLAITPFVNGNNVPDYVSNCGLEANNDREDWLEDSINLYENLNLNHSGDGVFSERGGVFKVDHVMLKDGMLMGQEGSSGGPANSTNIHHRVKGGVNGRLTKSEDLGRVNKPNNLSDEVKGGMGEEKVGVYSDGPRAVYNKLNKGPNSKQRTRLIVSESSIRRNTTKHSKKAILPSRSLRNQNLMALSLRNRSQQFNASLPQSRSSSSRREGLSDRNMTAVEGCSRNPINCNRPKKNSSSSVSSAGAILCCSSLNSSDIRNCNKNFLKRNETEVASKVWKGAVELGVEGEEGKEAYIQHIIGNERRDEECRALREQLKKVNQ</sequence>
<organism evidence="2 3">
    <name type="scientific">Trifolium medium</name>
    <dbReference type="NCBI Taxonomy" id="97028"/>
    <lineage>
        <taxon>Eukaryota</taxon>
        <taxon>Viridiplantae</taxon>
        <taxon>Streptophyta</taxon>
        <taxon>Embryophyta</taxon>
        <taxon>Tracheophyta</taxon>
        <taxon>Spermatophyta</taxon>
        <taxon>Magnoliopsida</taxon>
        <taxon>eudicotyledons</taxon>
        <taxon>Gunneridae</taxon>
        <taxon>Pentapetalae</taxon>
        <taxon>rosids</taxon>
        <taxon>fabids</taxon>
        <taxon>Fabales</taxon>
        <taxon>Fabaceae</taxon>
        <taxon>Papilionoideae</taxon>
        <taxon>50 kb inversion clade</taxon>
        <taxon>NPAAA clade</taxon>
        <taxon>Hologalegina</taxon>
        <taxon>IRL clade</taxon>
        <taxon>Trifolieae</taxon>
        <taxon>Trifolium</taxon>
    </lineage>
</organism>
<evidence type="ECO:0000256" key="1">
    <source>
        <dbReference type="SAM" id="MobiDB-lite"/>
    </source>
</evidence>
<evidence type="ECO:0000313" key="2">
    <source>
        <dbReference type="EMBL" id="MCH95563.1"/>
    </source>
</evidence>